<evidence type="ECO:0000313" key="7">
    <source>
        <dbReference type="Proteomes" id="UP001596047"/>
    </source>
</evidence>
<dbReference type="PANTHER" id="PTHR46017">
    <property type="entry name" value="ALPHA-MANNOSIDASE 2C1"/>
    <property type="match status" value="1"/>
</dbReference>
<dbReference type="SUPFAM" id="SSF88688">
    <property type="entry name" value="Families 57/38 glycoside transferase middle domain"/>
    <property type="match status" value="1"/>
</dbReference>
<comment type="caution">
    <text evidence="6">The sequence shown here is derived from an EMBL/GenBank/DDBJ whole genome shotgun (WGS) entry which is preliminary data.</text>
</comment>
<evidence type="ECO:0000256" key="4">
    <source>
        <dbReference type="ARBA" id="ARBA00023295"/>
    </source>
</evidence>
<dbReference type="RefSeq" id="WP_379188318.1">
    <property type="nucleotide sequence ID" value="NZ_JBHSOW010000041.1"/>
</dbReference>
<comment type="similarity">
    <text evidence="1">Belongs to the glycosyl hydrolase 38 family.</text>
</comment>
<gene>
    <name evidence="6" type="ORF">ACFPYJ_11715</name>
</gene>
<evidence type="ECO:0000256" key="2">
    <source>
        <dbReference type="ARBA" id="ARBA00022723"/>
    </source>
</evidence>
<dbReference type="PANTHER" id="PTHR46017:SF1">
    <property type="entry name" value="ALPHA-MANNOSIDASE 2C1"/>
    <property type="match status" value="1"/>
</dbReference>
<evidence type="ECO:0000259" key="5">
    <source>
        <dbReference type="SMART" id="SM00872"/>
    </source>
</evidence>
<evidence type="ECO:0000256" key="3">
    <source>
        <dbReference type="ARBA" id="ARBA00022801"/>
    </source>
</evidence>
<dbReference type="InterPro" id="IPR011682">
    <property type="entry name" value="Glyco_hydro_38_C"/>
</dbReference>
<name>A0ABW0VVD7_9BACL</name>
<keyword evidence="3" id="KW-0378">Hydrolase</keyword>
<sequence>MPYETVKPGHLKSMLDRLKDHIYIPLTELKVIAWVTQEPVGYEERQSGSRIELAAGDRWGQLWDCAWFHFSGKVPAQEKARKIVLLIDVNGELCLVDEEGTPVQGLTNINSEFDYSLGLPGKRVVDVSDSSAGGETIDLWGDAGCNDLFGRYRSGTLKEAVIAACREDIHKLYYDAEVLLETAEQLPAGSARKERIFRALQDVSLLLTTFSEEKVAQAGVILDAQLAKQGGDSVMSISAIGHAHIDLAWLWPIRETIRKGARTFSTALRMMERYPDYVFGASQPQLYDWMKQHYPKLYAKVKDRIQEGRWEPQGAMWVESDTNVPGGESLVRQILYGKRYFLEEFGQEMKTLWMPDVFGYTASLPQILKKSGVDYMMTQKLSWSTYNRHPHHTYHWEGIDGSRVLTHMPPEDTYNSPAAPRSIMKAEQDYLDKNVADHALMLFGIGDGGGGPGEEHLERLSREKNLLGLSPVVQEPSSVFFEKLSVGADRYQTWRGELYLEKHQGTLTSQARNKWYNRKLEKALRELEFAAVWAAASNELVYPAEALEEIWKEVLLYQFHDILPGSSIKRVYDESLARYEILLNTVELMIKETYGAVSKSLNAASAVFNSLPWEREEWIQTEGGWKSVKVPPMGYTLLTDEGKLSAKSESELTVSAGSRTLANDLLQVTFGEDGGIVSILDKEQQREVIASGQKANDLVVYHDPGDAWDFQQDYRQTGGMSLQLVETAEFIDGPTAGFVHTYCFGESLLTQKVLLTRGSRRIDFVTHVDWKESDKMLRTSFPVAVHADHASSEIQFGYLKRPTHRNTMWDYAKDEICAHQWIDISEPNYGVALLNDSKYGHRAEGNELDLNLLRSSTYPDPEADRAEHSFTYSLYPHQGNHVEAEVYKRGNELNVPLRTAVIPADGLSRKGAAALPEAYSFLQLDHPNIMIESVKQAEDNDDLIIRLYETAGTRLHANLQTGFGLEEAWLADLMETKLEKLQLENGFIPLTFTPFEIVTVRLTKPSL</sequence>
<evidence type="ECO:0000256" key="1">
    <source>
        <dbReference type="ARBA" id="ARBA00009792"/>
    </source>
</evidence>
<dbReference type="InterPro" id="IPR041147">
    <property type="entry name" value="GH38_C"/>
</dbReference>
<dbReference type="InterPro" id="IPR000602">
    <property type="entry name" value="Glyco_hydro_38_N"/>
</dbReference>
<organism evidence="6 7">
    <name type="scientific">Paenibacillus solisilvae</name>
    <dbReference type="NCBI Taxonomy" id="2486751"/>
    <lineage>
        <taxon>Bacteria</taxon>
        <taxon>Bacillati</taxon>
        <taxon>Bacillota</taxon>
        <taxon>Bacilli</taxon>
        <taxon>Bacillales</taxon>
        <taxon>Paenibacillaceae</taxon>
        <taxon>Paenibacillus</taxon>
    </lineage>
</organism>
<evidence type="ECO:0000313" key="6">
    <source>
        <dbReference type="EMBL" id="MFC5649777.1"/>
    </source>
</evidence>
<dbReference type="InterPro" id="IPR011013">
    <property type="entry name" value="Gal_mutarotase_sf_dom"/>
</dbReference>
<dbReference type="InterPro" id="IPR015341">
    <property type="entry name" value="Glyco_hydro_38_cen"/>
</dbReference>
<dbReference type="InterPro" id="IPR054723">
    <property type="entry name" value="Ams1-like_N"/>
</dbReference>
<dbReference type="CDD" id="cd10789">
    <property type="entry name" value="GH38N_AMII_ER_cytosolic"/>
    <property type="match status" value="1"/>
</dbReference>
<dbReference type="EMBL" id="JBHSOW010000041">
    <property type="protein sequence ID" value="MFC5649777.1"/>
    <property type="molecule type" value="Genomic_DNA"/>
</dbReference>
<dbReference type="Pfam" id="PF17677">
    <property type="entry name" value="Glyco_hydro38C2"/>
    <property type="match status" value="1"/>
</dbReference>
<keyword evidence="2" id="KW-0479">Metal-binding</keyword>
<dbReference type="InterPro" id="IPR037094">
    <property type="entry name" value="Glyco_hydro_38_cen_sf"/>
</dbReference>
<proteinExistence type="inferred from homology"/>
<dbReference type="Gene3D" id="2.60.40.2220">
    <property type="match status" value="1"/>
</dbReference>
<dbReference type="SMART" id="SM00872">
    <property type="entry name" value="Alpha-mann_mid"/>
    <property type="match status" value="1"/>
</dbReference>
<dbReference type="Pfam" id="PF01074">
    <property type="entry name" value="Glyco_hydro_38N"/>
    <property type="match status" value="1"/>
</dbReference>
<dbReference type="InterPro" id="IPR011330">
    <property type="entry name" value="Glyco_hydro/deAcase_b/a-brl"/>
</dbReference>
<dbReference type="SUPFAM" id="SSF74650">
    <property type="entry name" value="Galactose mutarotase-like"/>
    <property type="match status" value="1"/>
</dbReference>
<dbReference type="InterPro" id="IPR028995">
    <property type="entry name" value="Glyco_hydro_57/38_cen_sf"/>
</dbReference>
<dbReference type="Pfam" id="PF22907">
    <property type="entry name" value="Ams1-like_1st"/>
    <property type="match status" value="1"/>
</dbReference>
<reference evidence="7" key="1">
    <citation type="journal article" date="2019" name="Int. J. Syst. Evol. Microbiol.">
        <title>The Global Catalogue of Microorganisms (GCM) 10K type strain sequencing project: providing services to taxonomists for standard genome sequencing and annotation.</title>
        <authorList>
            <consortium name="The Broad Institute Genomics Platform"/>
            <consortium name="The Broad Institute Genome Sequencing Center for Infectious Disease"/>
            <person name="Wu L."/>
            <person name="Ma J."/>
        </authorList>
    </citation>
    <scope>NUCLEOTIDE SEQUENCE [LARGE SCALE GENOMIC DNA]</scope>
    <source>
        <strain evidence="7">CGMCC 1.3240</strain>
    </source>
</reference>
<dbReference type="Gene3D" id="2.70.98.30">
    <property type="entry name" value="Golgi alpha-mannosidase II, domain 4"/>
    <property type="match status" value="1"/>
</dbReference>
<dbReference type="Proteomes" id="UP001596047">
    <property type="component" value="Unassembled WGS sequence"/>
</dbReference>
<dbReference type="Pfam" id="PF07748">
    <property type="entry name" value="Glyco_hydro_38C"/>
    <property type="match status" value="1"/>
</dbReference>
<keyword evidence="4" id="KW-0326">Glycosidase</keyword>
<accession>A0ABW0VVD7</accession>
<dbReference type="InterPro" id="IPR027291">
    <property type="entry name" value="Glyco_hydro_38_N_sf"/>
</dbReference>
<dbReference type="SUPFAM" id="SSF88713">
    <property type="entry name" value="Glycoside hydrolase/deacetylase"/>
    <property type="match status" value="1"/>
</dbReference>
<dbReference type="Pfam" id="PF09261">
    <property type="entry name" value="Alpha-mann_mid"/>
    <property type="match status" value="1"/>
</dbReference>
<dbReference type="Gene3D" id="1.20.1270.50">
    <property type="entry name" value="Glycoside hydrolase family 38, central domain"/>
    <property type="match status" value="1"/>
</dbReference>
<feature type="domain" description="Glycoside hydrolase family 38 central" evidence="5">
    <location>
        <begin position="501"/>
        <end position="579"/>
    </location>
</feature>
<keyword evidence="7" id="KW-1185">Reference proteome</keyword>
<protein>
    <submittedName>
        <fullName evidence="6">Alpha-mannosidase</fullName>
    </submittedName>
</protein>
<dbReference type="Gene3D" id="3.20.110.10">
    <property type="entry name" value="Glycoside hydrolase 38, N terminal domain"/>
    <property type="match status" value="1"/>
</dbReference>